<dbReference type="AlphaFoldDB" id="A0A3L6Q921"/>
<protein>
    <submittedName>
        <fullName evidence="2">Uncharacterized protein</fullName>
    </submittedName>
</protein>
<feature type="region of interest" description="Disordered" evidence="1">
    <location>
        <begin position="1"/>
        <end position="82"/>
    </location>
</feature>
<dbReference type="OrthoDB" id="691018at2759"/>
<feature type="compositionally biased region" description="Basic and acidic residues" evidence="1">
    <location>
        <begin position="70"/>
        <end position="82"/>
    </location>
</feature>
<dbReference type="EMBL" id="PQIB02000013">
    <property type="protein sequence ID" value="RLM75144.1"/>
    <property type="molecule type" value="Genomic_DNA"/>
</dbReference>
<gene>
    <name evidence="2" type="ORF">C2845_PM15G00680</name>
</gene>
<proteinExistence type="predicted"/>
<evidence type="ECO:0000256" key="1">
    <source>
        <dbReference type="SAM" id="MobiDB-lite"/>
    </source>
</evidence>
<comment type="caution">
    <text evidence="2">The sequence shown here is derived from an EMBL/GenBank/DDBJ whole genome shotgun (WGS) entry which is preliminary data.</text>
</comment>
<keyword evidence="3" id="KW-1185">Reference proteome</keyword>
<reference evidence="3" key="1">
    <citation type="journal article" date="2019" name="Nat. Commun.">
        <title>The genome of broomcorn millet.</title>
        <authorList>
            <person name="Zou C."/>
            <person name="Miki D."/>
            <person name="Li D."/>
            <person name="Tang Q."/>
            <person name="Xiao L."/>
            <person name="Rajput S."/>
            <person name="Deng P."/>
            <person name="Jia W."/>
            <person name="Huang R."/>
            <person name="Zhang M."/>
            <person name="Sun Y."/>
            <person name="Hu J."/>
            <person name="Fu X."/>
            <person name="Schnable P.S."/>
            <person name="Li F."/>
            <person name="Zhang H."/>
            <person name="Feng B."/>
            <person name="Zhu X."/>
            <person name="Liu R."/>
            <person name="Schnable J.C."/>
            <person name="Zhu J.-K."/>
            <person name="Zhang H."/>
        </authorList>
    </citation>
    <scope>NUCLEOTIDE SEQUENCE [LARGE SCALE GENOMIC DNA]</scope>
</reference>
<evidence type="ECO:0000313" key="3">
    <source>
        <dbReference type="Proteomes" id="UP000275267"/>
    </source>
</evidence>
<sequence>MGPGGQADPAESRPVAGLDPRQGRGRNAPCVPTSCHARARHTGGSPDRRRRAANSGEARQGSEGASAGRGPDKGEAHRGVEVQRMVADGRRREVRRRRVEELAGDLQGEGEDQKINKFSKNTMQQESLKNLFQITRRNSDKTTVFQPSKNFVARVKVAQMAEVAEADALDCSVLFQLCSGSCWKSGRCQECCRHYGFPDGKCSLKHGDGCYCCSSSSGTAAAGGPQGFLA</sequence>
<name>A0A3L6Q921_PANMI</name>
<accession>A0A3L6Q921</accession>
<evidence type="ECO:0000313" key="2">
    <source>
        <dbReference type="EMBL" id="RLM75144.1"/>
    </source>
</evidence>
<organism evidence="2 3">
    <name type="scientific">Panicum miliaceum</name>
    <name type="common">Proso millet</name>
    <name type="synonym">Broomcorn millet</name>
    <dbReference type="NCBI Taxonomy" id="4540"/>
    <lineage>
        <taxon>Eukaryota</taxon>
        <taxon>Viridiplantae</taxon>
        <taxon>Streptophyta</taxon>
        <taxon>Embryophyta</taxon>
        <taxon>Tracheophyta</taxon>
        <taxon>Spermatophyta</taxon>
        <taxon>Magnoliopsida</taxon>
        <taxon>Liliopsida</taxon>
        <taxon>Poales</taxon>
        <taxon>Poaceae</taxon>
        <taxon>PACMAD clade</taxon>
        <taxon>Panicoideae</taxon>
        <taxon>Panicodae</taxon>
        <taxon>Paniceae</taxon>
        <taxon>Panicinae</taxon>
        <taxon>Panicum</taxon>
        <taxon>Panicum sect. Panicum</taxon>
    </lineage>
</organism>
<dbReference type="Proteomes" id="UP000275267">
    <property type="component" value="Unassembled WGS sequence"/>
</dbReference>